<keyword evidence="3" id="KW-0507">mRNA processing</keyword>
<evidence type="ECO:0000256" key="5">
    <source>
        <dbReference type="ARBA" id="ARBA00022884"/>
    </source>
</evidence>
<dbReference type="PANTHER" id="PTHR11021">
    <property type="entry name" value="SMALL NUCLEAR RIBONUCLEOPROTEIN F SNRNP-F"/>
    <property type="match status" value="1"/>
</dbReference>
<evidence type="ECO:0000256" key="6">
    <source>
        <dbReference type="ARBA" id="ARBA00023187"/>
    </source>
</evidence>
<dbReference type="GO" id="GO:0071013">
    <property type="term" value="C:catalytic step 2 spliceosome"/>
    <property type="evidence" value="ECO:0007669"/>
    <property type="project" value="TreeGrafter"/>
</dbReference>
<dbReference type="Proteomes" id="UP000009131">
    <property type="component" value="Unassembled WGS sequence"/>
</dbReference>
<keyword evidence="6" id="KW-0508">mRNA splicing</keyword>
<dbReference type="SMART" id="SM00651">
    <property type="entry name" value="Sm"/>
    <property type="match status" value="1"/>
</dbReference>
<dbReference type="InterPro" id="IPR034100">
    <property type="entry name" value="Sm_F"/>
</dbReference>
<evidence type="ECO:0000313" key="12">
    <source>
        <dbReference type="EMBL" id="GAA96649.1"/>
    </source>
</evidence>
<evidence type="ECO:0000256" key="7">
    <source>
        <dbReference type="ARBA" id="ARBA00023242"/>
    </source>
</evidence>
<protein>
    <recommendedName>
        <fullName evidence="9">Sm protein F</fullName>
    </recommendedName>
</protein>
<comment type="subcellular location">
    <subcellularLocation>
        <location evidence="1">Nucleus</location>
    </subcellularLocation>
</comment>
<dbReference type="EMBL" id="BABT02000106">
    <property type="protein sequence ID" value="GAA96649.1"/>
    <property type="molecule type" value="Genomic_DNA"/>
</dbReference>
<dbReference type="GO" id="GO:0003723">
    <property type="term" value="F:RNA binding"/>
    <property type="evidence" value="ECO:0007669"/>
    <property type="project" value="UniProtKB-KW"/>
</dbReference>
<evidence type="ECO:0000259" key="11">
    <source>
        <dbReference type="PROSITE" id="PS52002"/>
    </source>
</evidence>
<keyword evidence="7" id="KW-0539">Nucleus</keyword>
<accession>G7E1D9</accession>
<dbReference type="Pfam" id="PF01423">
    <property type="entry name" value="LSM"/>
    <property type="match status" value="1"/>
</dbReference>
<evidence type="ECO:0000313" key="13">
    <source>
        <dbReference type="Proteomes" id="UP000009131"/>
    </source>
</evidence>
<gene>
    <name evidence="12" type="primary">Mo03320</name>
    <name evidence="12" type="ORF">E5Q_03320</name>
</gene>
<dbReference type="InterPro" id="IPR010920">
    <property type="entry name" value="LSM_dom_sf"/>
</dbReference>
<keyword evidence="4" id="KW-0747">Spliceosome</keyword>
<dbReference type="eggNOG" id="KOG3482">
    <property type="taxonomic scope" value="Eukaryota"/>
</dbReference>
<name>G7E1D9_MIXOS</name>
<dbReference type="Gene3D" id="2.30.30.100">
    <property type="match status" value="1"/>
</dbReference>
<dbReference type="InParanoid" id="G7E1D9"/>
<keyword evidence="8" id="KW-0687">Ribonucleoprotein</keyword>
<keyword evidence="5" id="KW-0694">RNA-binding</keyword>
<reference evidence="12 13" key="1">
    <citation type="journal article" date="2011" name="J. Gen. Appl. Microbiol.">
        <title>Draft genome sequencing of the enigmatic basidiomycete Mixia osmundae.</title>
        <authorList>
            <person name="Nishida H."/>
            <person name="Nagatsuka Y."/>
            <person name="Sugiyama J."/>
        </authorList>
    </citation>
    <scope>NUCLEOTIDE SEQUENCE [LARGE SCALE GENOMIC DNA]</scope>
    <source>
        <strain evidence="13">CBS 9802 / IAM 14324 / JCM 22182 / KY 12970</strain>
    </source>
</reference>
<evidence type="ECO:0000256" key="3">
    <source>
        <dbReference type="ARBA" id="ARBA00022664"/>
    </source>
</evidence>
<proteinExistence type="inferred from homology"/>
<dbReference type="InterPro" id="IPR047575">
    <property type="entry name" value="Sm"/>
</dbReference>
<dbReference type="GO" id="GO:0005685">
    <property type="term" value="C:U1 snRNP"/>
    <property type="evidence" value="ECO:0007669"/>
    <property type="project" value="TreeGrafter"/>
</dbReference>
<evidence type="ECO:0000256" key="9">
    <source>
        <dbReference type="ARBA" id="ARBA00030144"/>
    </source>
</evidence>
<dbReference type="SUPFAM" id="SSF50182">
    <property type="entry name" value="Sm-like ribonucleoproteins"/>
    <property type="match status" value="1"/>
</dbReference>
<dbReference type="CDD" id="cd01722">
    <property type="entry name" value="Sm_F"/>
    <property type="match status" value="1"/>
</dbReference>
<keyword evidence="13" id="KW-1185">Reference proteome</keyword>
<evidence type="ECO:0000256" key="2">
    <source>
        <dbReference type="ARBA" id="ARBA00007927"/>
    </source>
</evidence>
<feature type="domain" description="Sm" evidence="11">
    <location>
        <begin position="7"/>
        <end position="79"/>
    </location>
</feature>
<dbReference type="AlphaFoldDB" id="G7E1D9"/>
<reference evidence="12 13" key="2">
    <citation type="journal article" date="2012" name="Open Biol.">
        <title>Characteristics of nucleosomes and linker DNA regions on the genome of the basidiomycete Mixia osmundae revealed by mono- and dinucleosome mapping.</title>
        <authorList>
            <person name="Nishida H."/>
            <person name="Kondo S."/>
            <person name="Matsumoto T."/>
            <person name="Suzuki Y."/>
            <person name="Yoshikawa H."/>
            <person name="Taylor T.D."/>
            <person name="Sugiyama J."/>
        </authorList>
    </citation>
    <scope>NUCLEOTIDE SEQUENCE [LARGE SCALE GENOMIC DNA]</scope>
    <source>
        <strain evidence="13">CBS 9802 / IAM 14324 / JCM 22182 / KY 12970</strain>
    </source>
</reference>
<organism evidence="12 13">
    <name type="scientific">Mixia osmundae (strain CBS 9802 / IAM 14324 / JCM 22182 / KY 12970)</name>
    <dbReference type="NCBI Taxonomy" id="764103"/>
    <lineage>
        <taxon>Eukaryota</taxon>
        <taxon>Fungi</taxon>
        <taxon>Dikarya</taxon>
        <taxon>Basidiomycota</taxon>
        <taxon>Pucciniomycotina</taxon>
        <taxon>Mixiomycetes</taxon>
        <taxon>Mixiales</taxon>
        <taxon>Mixiaceae</taxon>
        <taxon>Mixia</taxon>
    </lineage>
</organism>
<evidence type="ECO:0000256" key="8">
    <source>
        <dbReference type="ARBA" id="ARBA00023274"/>
    </source>
</evidence>
<dbReference type="FunCoup" id="G7E1D9">
    <property type="interactions" value="375"/>
</dbReference>
<evidence type="ECO:0000256" key="10">
    <source>
        <dbReference type="SAM" id="MobiDB-lite"/>
    </source>
</evidence>
<dbReference type="STRING" id="764103.G7E1D9"/>
<dbReference type="InterPro" id="IPR001163">
    <property type="entry name" value="Sm_dom_euk/arc"/>
</dbReference>
<dbReference type="OrthoDB" id="409625at2759"/>
<dbReference type="HOGENOM" id="CLU_076902_12_0_1"/>
<evidence type="ECO:0000256" key="4">
    <source>
        <dbReference type="ARBA" id="ARBA00022728"/>
    </source>
</evidence>
<comment type="caution">
    <text evidence="12">The sequence shown here is derived from an EMBL/GenBank/DDBJ whole genome shotgun (WGS) entry which is preliminary data.</text>
</comment>
<evidence type="ECO:0000256" key="1">
    <source>
        <dbReference type="ARBA" id="ARBA00004123"/>
    </source>
</evidence>
<dbReference type="GO" id="GO:0034715">
    <property type="term" value="C:pICln-Sm protein complex"/>
    <property type="evidence" value="ECO:0007669"/>
    <property type="project" value="TreeGrafter"/>
</dbReference>
<dbReference type="RefSeq" id="XP_014565177.1">
    <property type="nucleotide sequence ID" value="XM_014709691.1"/>
</dbReference>
<comment type="similarity">
    <text evidence="2">Belongs to the snRNP Sm proteins family. SmF/LSm6 subfamily.</text>
</comment>
<dbReference type="PANTHER" id="PTHR11021:SF0">
    <property type="entry name" value="SMALL NUCLEAR RIBONUCLEOPROTEIN F"/>
    <property type="match status" value="1"/>
</dbReference>
<feature type="region of interest" description="Disordered" evidence="10">
    <location>
        <begin position="79"/>
        <end position="114"/>
    </location>
</feature>
<dbReference type="InterPro" id="IPR016487">
    <property type="entry name" value="Lsm6/sSmF"/>
</dbReference>
<sequence>MAPQITNPKPFLQDRVGKPVQVRLKWGMEYRGYLVSIDNYMNLQLANTEEYQNDQPAGSLGEVFIRCNNVLYMYETPRASTSENSLTSLQTGNRRVERPGTRQTSDVAHATLRR</sequence>
<feature type="compositionally biased region" description="Polar residues" evidence="10">
    <location>
        <begin position="79"/>
        <end position="93"/>
    </location>
</feature>
<dbReference type="GO" id="GO:0000398">
    <property type="term" value="P:mRNA splicing, via spliceosome"/>
    <property type="evidence" value="ECO:0007669"/>
    <property type="project" value="InterPro"/>
</dbReference>
<dbReference type="PROSITE" id="PS52002">
    <property type="entry name" value="SM"/>
    <property type="match status" value="1"/>
</dbReference>